<keyword evidence="10 12" id="KW-0739">Sodium transport</keyword>
<dbReference type="Pfam" id="PF00858">
    <property type="entry name" value="ASC"/>
    <property type="match status" value="2"/>
</dbReference>
<keyword evidence="7" id="KW-0915">Sodium</keyword>
<keyword evidence="4 12" id="KW-0894">Sodium channel</keyword>
<keyword evidence="5 12" id="KW-0812">Transmembrane</keyword>
<accession>A0A903XW07</accession>
<name>A0A903XW07_ANOGA</name>
<dbReference type="AlphaFoldDB" id="A0A903XW07"/>
<evidence type="ECO:0000256" key="11">
    <source>
        <dbReference type="ARBA" id="ARBA00023303"/>
    </source>
</evidence>
<dbReference type="EnsemblMetazoa" id="AGAP029937-RA">
    <property type="protein sequence ID" value="AGAP029937-PA"/>
    <property type="gene ID" value="AGAP029937"/>
</dbReference>
<dbReference type="PANTHER" id="PTHR11690">
    <property type="entry name" value="AMILORIDE-SENSITIVE SODIUM CHANNEL-RELATED"/>
    <property type="match status" value="1"/>
</dbReference>
<dbReference type="GO" id="GO:0005886">
    <property type="term" value="C:plasma membrane"/>
    <property type="evidence" value="ECO:0000318"/>
    <property type="project" value="GO_Central"/>
</dbReference>
<dbReference type="VEuPathDB" id="VectorBase:AGAMI1_004671"/>
<evidence type="ECO:0000256" key="1">
    <source>
        <dbReference type="ARBA" id="ARBA00004141"/>
    </source>
</evidence>
<keyword evidence="15" id="KW-1185">Reference proteome</keyword>
<reference evidence="14" key="3">
    <citation type="submission" date="2022-10" db="UniProtKB">
        <authorList>
            <consortium name="EnsemblMetazoa"/>
        </authorList>
    </citation>
    <scope>IDENTIFICATION</scope>
    <source>
        <strain evidence="14">PEST</strain>
    </source>
</reference>
<evidence type="ECO:0000256" key="6">
    <source>
        <dbReference type="ARBA" id="ARBA00022989"/>
    </source>
</evidence>
<keyword evidence="8 12" id="KW-0406">Ion transport</keyword>
<evidence type="ECO:0000256" key="2">
    <source>
        <dbReference type="ARBA" id="ARBA00007193"/>
    </source>
</evidence>
<dbReference type="InterPro" id="IPR001873">
    <property type="entry name" value="ENaC"/>
</dbReference>
<reference evidence="14 15" key="2">
    <citation type="journal article" date="2004" name="Trends Parasitol.">
        <title>The Anopheles gambiae genome: an update.</title>
        <authorList>
            <person name="Mongin E."/>
            <person name="Louis C."/>
            <person name="Holt R.A."/>
            <person name="Birney E."/>
            <person name="Collins F.H."/>
        </authorList>
    </citation>
    <scope>NUCLEOTIDE SEQUENCE [LARGE SCALE GENOMIC DNA]</scope>
    <source>
        <strain evidence="14 15">PEST</strain>
    </source>
</reference>
<dbReference type="Proteomes" id="UP000007062">
    <property type="component" value="Chromosome 3L"/>
</dbReference>
<dbReference type="Gene3D" id="1.10.287.770">
    <property type="entry name" value="YojJ-like"/>
    <property type="match status" value="1"/>
</dbReference>
<dbReference type="EMBL" id="AAAB01008823">
    <property type="status" value="NOT_ANNOTATED_CDS"/>
    <property type="molecule type" value="Genomic_DNA"/>
</dbReference>
<dbReference type="PANTHER" id="PTHR11690:SF288">
    <property type="entry name" value="AMILORIDE-SENSITIVE NA+ CHANNEL-RELATED"/>
    <property type="match status" value="1"/>
</dbReference>
<evidence type="ECO:0000256" key="7">
    <source>
        <dbReference type="ARBA" id="ARBA00023053"/>
    </source>
</evidence>
<sequence>MPTLSGRLRQSVREEVFREYCTNSSIHGVRYFDRDELTTCERLWWIVVFLLSMLGCGVMIYKTYVKWNLTPTIVTFSEKTSPVRDIHFPAITICPETKVHAKKLNFTAEMEALLKDYNDNNGTSDRESIEQLKAVAQLCNTMFHSNYEFLQYLNGTEKDESYFITSKRSELYGWVDFLANCGGLLGLFMGVSILSLLEICYFITIRPFSVRKMLGRLDQRKSNEVHISLLAVVTKTE</sequence>
<proteinExistence type="inferred from homology"/>
<comment type="similarity">
    <text evidence="2 12">Belongs to the amiloride-sensitive sodium channel (TC 1.A.6) family.</text>
</comment>
<reference evidence="14 15" key="1">
    <citation type="journal article" date="2002" name="Science">
        <title>The genome sequence of the malaria mosquito Anopheles gambiae.</title>
        <authorList>
            <person name="Holt R.A."/>
            <person name="Subramanian G.M."/>
            <person name="Halpern A."/>
            <person name="Sutton G.G."/>
            <person name="Charlab R."/>
            <person name="Nusskern D.R."/>
            <person name="Wincker P."/>
            <person name="Clark A.G."/>
            <person name="Ribeiro J.M."/>
            <person name="Wides R."/>
            <person name="Salzberg S.L."/>
            <person name="Loftus B."/>
            <person name="Yandell M."/>
            <person name="Majoros W.H."/>
            <person name="Rusch D.B."/>
            <person name="Lai Z."/>
            <person name="Kraft C.L."/>
            <person name="Abril J.F."/>
            <person name="Anthouard V."/>
            <person name="Arensburger P."/>
            <person name="Atkinson P.W."/>
            <person name="Baden H."/>
            <person name="de Berardinis V."/>
            <person name="Baldwin D."/>
            <person name="Benes V."/>
            <person name="Biedler J."/>
            <person name="Blass C."/>
            <person name="Bolanos R."/>
            <person name="Boscus D."/>
            <person name="Barnstead M."/>
            <person name="Cai S."/>
            <person name="Center A."/>
            <person name="Chaturverdi K."/>
            <person name="Christophides G.K."/>
            <person name="Chrystal M.A."/>
            <person name="Clamp M."/>
            <person name="Cravchik A."/>
            <person name="Curwen V."/>
            <person name="Dana A."/>
            <person name="Delcher A."/>
            <person name="Dew I."/>
            <person name="Evans C.A."/>
            <person name="Flanigan M."/>
            <person name="Grundschober-Freimoser A."/>
            <person name="Friedli L."/>
            <person name="Gu Z."/>
            <person name="Guan P."/>
            <person name="Guigo R."/>
            <person name="Hillenmeyer M.E."/>
            <person name="Hladun S.L."/>
            <person name="Hogan J.R."/>
            <person name="Hong Y.S."/>
            <person name="Hoover J."/>
            <person name="Jaillon O."/>
            <person name="Ke Z."/>
            <person name="Kodira C."/>
            <person name="Kokoza E."/>
            <person name="Koutsos A."/>
            <person name="Letunic I."/>
            <person name="Levitsky A."/>
            <person name="Liang Y."/>
            <person name="Lin J.J."/>
            <person name="Lobo N.F."/>
            <person name="Lopez J.R."/>
            <person name="Malek J.A."/>
            <person name="McIntosh T.C."/>
            <person name="Meister S."/>
            <person name="Miller J."/>
            <person name="Mobarry C."/>
            <person name="Mongin E."/>
            <person name="Murphy S.D."/>
            <person name="O'Brochta D.A."/>
            <person name="Pfannkoch C."/>
            <person name="Qi R."/>
            <person name="Regier M.A."/>
            <person name="Remington K."/>
            <person name="Shao H."/>
            <person name="Sharakhova M.V."/>
            <person name="Sitter C.D."/>
            <person name="Shetty J."/>
            <person name="Smith T.J."/>
            <person name="Strong R."/>
            <person name="Sun J."/>
            <person name="Thomasova D."/>
            <person name="Ton L.Q."/>
            <person name="Topalis P."/>
            <person name="Tu Z."/>
            <person name="Unger M.F."/>
            <person name="Walenz B."/>
            <person name="Wang A."/>
            <person name="Wang J."/>
            <person name="Wang M."/>
            <person name="Wang X."/>
            <person name="Woodford K.J."/>
            <person name="Wortman J.R."/>
            <person name="Wu M."/>
            <person name="Yao A."/>
            <person name="Zdobnov E.M."/>
            <person name="Zhang H."/>
            <person name="Zhao Q."/>
            <person name="Zhao S."/>
            <person name="Zhu S.C."/>
            <person name="Zhimulev I."/>
            <person name="Coluzzi M."/>
            <person name="della Torre A."/>
            <person name="Roth C.W."/>
            <person name="Louis C."/>
            <person name="Kalush F."/>
            <person name="Mural R.J."/>
            <person name="Myers E.W."/>
            <person name="Adams M.D."/>
            <person name="Smith H.O."/>
            <person name="Broder S."/>
            <person name="Gardner M.J."/>
            <person name="Fraser C.M."/>
            <person name="Birney E."/>
            <person name="Bork P."/>
            <person name="Brey P.T."/>
            <person name="Venter J.C."/>
            <person name="Weissenbach J."/>
            <person name="Kafatos F.C."/>
            <person name="Collins F.H."/>
            <person name="Hoffman S.L."/>
        </authorList>
    </citation>
    <scope>NUCLEOTIDE SEQUENCE [LARGE SCALE GENOMIC DNA]</scope>
    <source>
        <strain evidence="14 15">PEST</strain>
    </source>
</reference>
<comment type="subcellular location">
    <subcellularLocation>
        <location evidence="1">Membrane</location>
        <topology evidence="1">Multi-pass membrane protein</topology>
    </subcellularLocation>
</comment>
<evidence type="ECO:0000256" key="8">
    <source>
        <dbReference type="ARBA" id="ARBA00023065"/>
    </source>
</evidence>
<evidence type="ECO:0000256" key="10">
    <source>
        <dbReference type="ARBA" id="ARBA00023201"/>
    </source>
</evidence>
<organism evidence="14 15">
    <name type="scientific">Anopheles gambiae</name>
    <name type="common">African malaria mosquito</name>
    <dbReference type="NCBI Taxonomy" id="7165"/>
    <lineage>
        <taxon>Eukaryota</taxon>
        <taxon>Metazoa</taxon>
        <taxon>Ecdysozoa</taxon>
        <taxon>Arthropoda</taxon>
        <taxon>Hexapoda</taxon>
        <taxon>Insecta</taxon>
        <taxon>Pterygota</taxon>
        <taxon>Neoptera</taxon>
        <taxon>Endopterygota</taxon>
        <taxon>Diptera</taxon>
        <taxon>Nematocera</taxon>
        <taxon>Culicoidea</taxon>
        <taxon>Culicidae</taxon>
        <taxon>Anophelinae</taxon>
        <taxon>Anopheles</taxon>
    </lineage>
</organism>
<evidence type="ECO:0000256" key="12">
    <source>
        <dbReference type="RuleBase" id="RU000679"/>
    </source>
</evidence>
<evidence type="ECO:0000256" key="4">
    <source>
        <dbReference type="ARBA" id="ARBA00022461"/>
    </source>
</evidence>
<evidence type="ECO:0000256" key="13">
    <source>
        <dbReference type="SAM" id="Phobius"/>
    </source>
</evidence>
<keyword evidence="3 12" id="KW-0813">Transport</keyword>
<feature type="transmembrane region" description="Helical" evidence="13">
    <location>
        <begin position="177"/>
        <end position="203"/>
    </location>
</feature>
<evidence type="ECO:0000313" key="15">
    <source>
        <dbReference type="Proteomes" id="UP000007062"/>
    </source>
</evidence>
<evidence type="ECO:0000256" key="5">
    <source>
        <dbReference type="ARBA" id="ARBA00022692"/>
    </source>
</evidence>
<protein>
    <submittedName>
        <fullName evidence="14">Uncharacterized protein</fullName>
    </submittedName>
</protein>
<keyword evidence="9 13" id="KW-0472">Membrane</keyword>
<dbReference type="GO" id="GO:0035725">
    <property type="term" value="P:sodium ion transmembrane transport"/>
    <property type="evidence" value="ECO:0000318"/>
    <property type="project" value="GO_Central"/>
</dbReference>
<evidence type="ECO:0000313" key="14">
    <source>
        <dbReference type="EnsemblMetazoa" id="AGAP029937-PA"/>
    </source>
</evidence>
<dbReference type="GO" id="GO:0015280">
    <property type="term" value="F:ligand-gated sodium channel activity"/>
    <property type="evidence" value="ECO:0000318"/>
    <property type="project" value="GO_Central"/>
</dbReference>
<keyword evidence="11 12" id="KW-0407">Ion channel</keyword>
<evidence type="ECO:0000256" key="9">
    <source>
        <dbReference type="ARBA" id="ARBA00023136"/>
    </source>
</evidence>
<feature type="transmembrane region" description="Helical" evidence="13">
    <location>
        <begin position="43"/>
        <end position="61"/>
    </location>
</feature>
<evidence type="ECO:0000256" key="3">
    <source>
        <dbReference type="ARBA" id="ARBA00022448"/>
    </source>
</evidence>
<keyword evidence="6 13" id="KW-1133">Transmembrane helix</keyword>